<dbReference type="PANTHER" id="PTHR45339">
    <property type="entry name" value="HYBRID SIGNAL TRANSDUCTION HISTIDINE KINASE J"/>
    <property type="match status" value="1"/>
</dbReference>
<keyword evidence="6" id="KW-1133">Transmembrane helix</keyword>
<comment type="catalytic activity">
    <reaction evidence="1">
        <text>ATP + protein L-histidine = ADP + protein N-phospho-L-histidine.</text>
        <dbReference type="EC" id="2.7.13.3"/>
    </reaction>
</comment>
<name>A0A4U9USV3_SERFO</name>
<dbReference type="InterPro" id="IPR004358">
    <property type="entry name" value="Sig_transdc_His_kin-like_C"/>
</dbReference>
<dbReference type="Pfam" id="PF00072">
    <property type="entry name" value="Response_reg"/>
    <property type="match status" value="1"/>
</dbReference>
<dbReference type="EC" id="2.7.13.3" evidence="2"/>
<dbReference type="Gene3D" id="1.10.287.130">
    <property type="match status" value="1"/>
</dbReference>
<feature type="domain" description="Response regulatory" evidence="8">
    <location>
        <begin position="876"/>
        <end position="990"/>
    </location>
</feature>
<evidence type="ECO:0000256" key="6">
    <source>
        <dbReference type="SAM" id="Phobius"/>
    </source>
</evidence>
<dbReference type="InterPro" id="IPR036890">
    <property type="entry name" value="HATPase_C_sf"/>
</dbReference>
<feature type="transmembrane region" description="Helical" evidence="6">
    <location>
        <begin position="20"/>
        <end position="42"/>
    </location>
</feature>
<keyword evidence="9" id="KW-0418">Kinase</keyword>
<dbReference type="Gene3D" id="3.30.450.20">
    <property type="entry name" value="PAS domain"/>
    <property type="match status" value="1"/>
</dbReference>
<dbReference type="AlphaFoldDB" id="A0A4U9USV3"/>
<dbReference type="SUPFAM" id="SSF52172">
    <property type="entry name" value="CheY-like"/>
    <property type="match status" value="1"/>
</dbReference>
<evidence type="ECO:0000256" key="5">
    <source>
        <dbReference type="PROSITE-ProRule" id="PRU00169"/>
    </source>
</evidence>
<reference evidence="9" key="1">
    <citation type="submission" date="2019-05" db="EMBL/GenBank/DDBJ databases">
        <authorList>
            <consortium name="Pathogen Informatics"/>
        </authorList>
    </citation>
    <scope>NUCLEOTIDE SEQUENCE [LARGE SCALE GENOMIC DNA]</scope>
    <source>
        <strain evidence="9">NCTC12965</strain>
    </source>
</reference>
<dbReference type="PROSITE" id="PS50110">
    <property type="entry name" value="RESPONSE_REGULATORY"/>
    <property type="match status" value="1"/>
</dbReference>
<dbReference type="Pfam" id="PF02518">
    <property type="entry name" value="HATPase_c"/>
    <property type="match status" value="1"/>
</dbReference>
<dbReference type="PANTHER" id="PTHR45339:SF1">
    <property type="entry name" value="HYBRID SIGNAL TRANSDUCTION HISTIDINE KINASE J"/>
    <property type="match status" value="1"/>
</dbReference>
<dbReference type="SUPFAM" id="SSF47384">
    <property type="entry name" value="Homodimeric domain of signal transducing histidine kinase"/>
    <property type="match status" value="1"/>
</dbReference>
<feature type="domain" description="Histidine kinase" evidence="7">
    <location>
        <begin position="520"/>
        <end position="737"/>
    </location>
</feature>
<sequence>MKNLHKDEVLGRLRRHHYMLINGGGLVITLIVLLTSGLEMWADIRGYLANVRDEISFDVSKLSSQVARSTAVVSVNAHNVELALSREKPINHATVLRFKANGNSLTIQRIPEEPPILVMATQPLANTDDAWIHLSLAKNVSSIATRAKERNSGELSAYVYSADKRFLLFTTAPWEQATLHRLLSQQRSILMENLSQDIEPVIASNNELSRPILPVLHWFPPAKSQLNGKPVFRVASVMWKTEQQRFGTLVFELPVEKLASTLPSSSYGGNCLVLDPSGRLMLPCNNLAESKLLKSAQQGLKAGLGESRRSYYQDGQILYSWKLGRNGWILVYSLSLRDIATDTRGQILIPLILGSVIILVTWILLLLVKRRVLAPAVQQSEQIFESEQLSRTFIETAPVGLGLLAVENGAPLLRNLVMVQMQERFQNGDECLSAALALCYRQQTDTPKKGLVHHELTFETHDGQPVSLSANVALARYRGEDALVVAVVDITEKKQLEQYLIAAKEAADKASAAKSSFLAAMSHEIRTPLNAILGNLELLAHSALDEQRDRLDIIRHASDSLLATINDVLDFSKIEAGELHLEHIEFDLLEVAARALDIFAPVAKAKRIALLGELEETVTLPMLGDPTCLGQVINNLLSNALKFTEQGQVVLRVNADLSASLVLIEVEDTGIGMSASQQQKMFRAFRQADETINRRYGGTGLGLALCQRLSEAMGGELSVTSELGKGSVFRLSLPLSLGTAQADRPLFNGERVCALVMMPECRAYLTRVLTAWGLEVESYQHPAQIDNKALAALQILVLWGDRTTWHPNDENRLVEEAAWVIDCSNEGPQIPLATGRVLSTSVYGLKGLAYALRHSLQGQSLPLREQGEQALPRALRVLVAEDNPVNRRLFAEQLRLLGCTVCLVEEGEQALVRLQQERFDILLTDLSMPGMDGYTLARRVREAWPAMPVVAVTANVTQQEHEECEAAGMTQILTKPLLLKELKQMLLVVCGLDAIYHEAKIEPEVGTVAIRLLAGNALPADIQHLFESTCTSSLAVLREANKTEDTRPFCVNCIFSMVRLVFLRCMN</sequence>
<accession>A0A4U9USV3</accession>
<evidence type="ECO:0000259" key="7">
    <source>
        <dbReference type="PROSITE" id="PS50109"/>
    </source>
</evidence>
<gene>
    <name evidence="9" type="primary">rcsC_7</name>
    <name evidence="9" type="ORF">NCTC12965_03441</name>
</gene>
<dbReference type="FunFam" id="3.30.565.10:FF:000010">
    <property type="entry name" value="Sensor histidine kinase RcsC"/>
    <property type="match status" value="1"/>
</dbReference>
<evidence type="ECO:0000256" key="3">
    <source>
        <dbReference type="ARBA" id="ARBA00022553"/>
    </source>
</evidence>
<dbReference type="Pfam" id="PF00512">
    <property type="entry name" value="HisKA"/>
    <property type="match status" value="1"/>
</dbReference>
<dbReference type="PRINTS" id="PR00344">
    <property type="entry name" value="BCTRLSENSOR"/>
</dbReference>
<dbReference type="SUPFAM" id="SSF55874">
    <property type="entry name" value="ATPase domain of HSP90 chaperone/DNA topoisomerase II/histidine kinase"/>
    <property type="match status" value="1"/>
</dbReference>
<dbReference type="SMART" id="SM00448">
    <property type="entry name" value="REC"/>
    <property type="match status" value="1"/>
</dbReference>
<evidence type="ECO:0000259" key="8">
    <source>
        <dbReference type="PROSITE" id="PS50110"/>
    </source>
</evidence>
<evidence type="ECO:0000256" key="2">
    <source>
        <dbReference type="ARBA" id="ARBA00012438"/>
    </source>
</evidence>
<evidence type="ECO:0000256" key="4">
    <source>
        <dbReference type="ARBA" id="ARBA00023012"/>
    </source>
</evidence>
<dbReference type="Gene3D" id="3.30.565.10">
    <property type="entry name" value="Histidine kinase-like ATPase, C-terminal domain"/>
    <property type="match status" value="1"/>
</dbReference>
<evidence type="ECO:0000313" key="9">
    <source>
        <dbReference type="EMBL" id="VTR33044.1"/>
    </source>
</evidence>
<feature type="modified residue" description="4-aspartylphosphate" evidence="5">
    <location>
        <position position="925"/>
    </location>
</feature>
<dbReference type="SMART" id="SM00387">
    <property type="entry name" value="HATPase_c"/>
    <property type="match status" value="1"/>
</dbReference>
<keyword evidence="6" id="KW-0812">Transmembrane</keyword>
<dbReference type="Gene3D" id="3.40.50.2300">
    <property type="match status" value="1"/>
</dbReference>
<dbReference type="InterPro" id="IPR003594">
    <property type="entry name" value="HATPase_dom"/>
</dbReference>
<dbReference type="SMART" id="SM00388">
    <property type="entry name" value="HisKA"/>
    <property type="match status" value="1"/>
</dbReference>
<keyword evidence="9" id="KW-0808">Transferase</keyword>
<dbReference type="GO" id="GO:0000155">
    <property type="term" value="F:phosphorelay sensor kinase activity"/>
    <property type="evidence" value="ECO:0007669"/>
    <property type="project" value="InterPro"/>
</dbReference>
<dbReference type="CDD" id="cd00082">
    <property type="entry name" value="HisKA"/>
    <property type="match status" value="1"/>
</dbReference>
<dbReference type="InterPro" id="IPR036097">
    <property type="entry name" value="HisK_dim/P_sf"/>
</dbReference>
<dbReference type="InterPro" id="IPR001789">
    <property type="entry name" value="Sig_transdc_resp-reg_receiver"/>
</dbReference>
<dbReference type="InterPro" id="IPR003661">
    <property type="entry name" value="HisK_dim/P_dom"/>
</dbReference>
<keyword evidence="3 5" id="KW-0597">Phosphoprotein</keyword>
<dbReference type="PROSITE" id="PS50109">
    <property type="entry name" value="HIS_KIN"/>
    <property type="match status" value="1"/>
</dbReference>
<evidence type="ECO:0000256" key="1">
    <source>
        <dbReference type="ARBA" id="ARBA00000085"/>
    </source>
</evidence>
<feature type="transmembrane region" description="Helical" evidence="6">
    <location>
        <begin position="347"/>
        <end position="368"/>
    </location>
</feature>
<dbReference type="InterPro" id="IPR011006">
    <property type="entry name" value="CheY-like_superfamily"/>
</dbReference>
<keyword evidence="6" id="KW-0472">Membrane</keyword>
<keyword evidence="4" id="KW-0902">Two-component regulatory system</keyword>
<proteinExistence type="predicted"/>
<dbReference type="CDD" id="cd17546">
    <property type="entry name" value="REC_hyHK_CKI1_RcsC-like"/>
    <property type="match status" value="1"/>
</dbReference>
<organism evidence="9">
    <name type="scientific">Serratia fonticola</name>
    <dbReference type="NCBI Taxonomy" id="47917"/>
    <lineage>
        <taxon>Bacteria</taxon>
        <taxon>Pseudomonadati</taxon>
        <taxon>Pseudomonadota</taxon>
        <taxon>Gammaproteobacteria</taxon>
        <taxon>Enterobacterales</taxon>
        <taxon>Yersiniaceae</taxon>
        <taxon>Serratia</taxon>
    </lineage>
</organism>
<dbReference type="EMBL" id="CABEEZ010000072">
    <property type="protein sequence ID" value="VTR33044.1"/>
    <property type="molecule type" value="Genomic_DNA"/>
</dbReference>
<dbReference type="CDD" id="cd16922">
    <property type="entry name" value="HATPase_EvgS-ArcB-TorS-like"/>
    <property type="match status" value="1"/>
</dbReference>
<protein>
    <recommendedName>
        <fullName evidence="2">histidine kinase</fullName>
        <ecNumber evidence="2">2.7.13.3</ecNumber>
    </recommendedName>
</protein>
<dbReference type="InterPro" id="IPR005467">
    <property type="entry name" value="His_kinase_dom"/>
</dbReference>